<feature type="binding site" evidence="6">
    <location>
        <position position="53"/>
    </location>
    <ligand>
        <name>substrate</name>
    </ligand>
</feature>
<reference evidence="8" key="1">
    <citation type="submission" date="2020-08" db="EMBL/GenBank/DDBJ databases">
        <title>Genome sequencing and assembly of the red palm weevil Rhynchophorus ferrugineus.</title>
        <authorList>
            <person name="Dias G.B."/>
            <person name="Bergman C.M."/>
            <person name="Manee M."/>
        </authorList>
    </citation>
    <scope>NUCLEOTIDE SEQUENCE</scope>
    <source>
        <strain evidence="8">AA-2017</strain>
        <tissue evidence="8">Whole larva</tissue>
    </source>
</reference>
<evidence type="ECO:0000256" key="5">
    <source>
        <dbReference type="ARBA" id="ARBA00038966"/>
    </source>
</evidence>
<dbReference type="GO" id="GO:0005524">
    <property type="term" value="F:ATP binding"/>
    <property type="evidence" value="ECO:0007669"/>
    <property type="project" value="UniProtKB-KW"/>
</dbReference>
<comment type="cofactor">
    <cofactor evidence="7">
        <name>Mg(2+)</name>
        <dbReference type="ChEBI" id="CHEBI:18420"/>
    </cofactor>
</comment>
<gene>
    <name evidence="8" type="ORF">GWI33_008919</name>
</gene>
<keyword evidence="7" id="KW-0479">Metal-binding</keyword>
<evidence type="ECO:0000313" key="8">
    <source>
        <dbReference type="EMBL" id="KAF7285947.1"/>
    </source>
</evidence>
<dbReference type="EMBL" id="JAACXV010000040">
    <property type="protein sequence ID" value="KAF7285947.1"/>
    <property type="molecule type" value="Genomic_DNA"/>
</dbReference>
<dbReference type="InterPro" id="IPR037171">
    <property type="entry name" value="NagB/RpiA_transferase-like"/>
</dbReference>
<dbReference type="Proteomes" id="UP000625711">
    <property type="component" value="Unassembled WGS sequence"/>
</dbReference>
<feature type="binding site" evidence="6">
    <location>
        <begin position="7"/>
        <end position="11"/>
    </location>
    <ligand>
        <name>ATP</name>
        <dbReference type="ChEBI" id="CHEBI:30616"/>
    </ligand>
</feature>
<dbReference type="PANTHER" id="PTHR23407">
    <property type="entry name" value="ATPASE INHIBITOR/5-FORMYLTETRAHYDROFOLATE CYCLO-LIGASE"/>
    <property type="match status" value="1"/>
</dbReference>
<name>A0A834IRX3_RHYFE</name>
<keyword evidence="3 6" id="KW-0067">ATP-binding</keyword>
<dbReference type="AlphaFoldDB" id="A0A834IRX3"/>
<dbReference type="NCBIfam" id="TIGR02727">
    <property type="entry name" value="MTHFS_bact"/>
    <property type="match status" value="1"/>
</dbReference>
<keyword evidence="7" id="KW-0460">Magnesium</keyword>
<dbReference type="EC" id="6.3.3.2" evidence="5 7"/>
<comment type="caution">
    <text evidence="8">The sequence shown here is derived from an EMBL/GenBank/DDBJ whole genome shotgun (WGS) entry which is preliminary data.</text>
</comment>
<comment type="catalytic activity">
    <reaction evidence="4 7">
        <text>(6S)-5-formyl-5,6,7,8-tetrahydrofolate + ATP = (6R)-5,10-methenyltetrahydrofolate + ADP + phosphate</text>
        <dbReference type="Rhea" id="RHEA:10488"/>
        <dbReference type="ChEBI" id="CHEBI:30616"/>
        <dbReference type="ChEBI" id="CHEBI:43474"/>
        <dbReference type="ChEBI" id="CHEBI:57455"/>
        <dbReference type="ChEBI" id="CHEBI:57457"/>
        <dbReference type="ChEBI" id="CHEBI:456216"/>
        <dbReference type="EC" id="6.3.3.2"/>
    </reaction>
</comment>
<comment type="similarity">
    <text evidence="1 7">Belongs to the 5-formyltetrahydrofolate cyclo-ligase family.</text>
</comment>
<feature type="binding site" evidence="6">
    <location>
        <position position="58"/>
    </location>
    <ligand>
        <name>substrate</name>
    </ligand>
</feature>
<evidence type="ECO:0000256" key="4">
    <source>
        <dbReference type="ARBA" id="ARBA00036539"/>
    </source>
</evidence>
<keyword evidence="2 6" id="KW-0547">Nucleotide-binding</keyword>
<sequence>MSIEGTKNALRLEIKRLIESLSEEEKRRQSNVVFEKLLKLPVFLNSRRIAVYLSHSGEIDTEPIVRHIFETGGECFIPRCSKIEMQMVKLNSMMDWETLPLVKLNIKQPHLSEKREDAFENGRLDLIICPGAAFTKHGHRLDYGCEYYNKFFAKIKLIQSPPPFTVALAFKQQMVNQIPWEDTDILIDSVLFEN</sequence>
<dbReference type="PIRSF" id="PIRSF006806">
    <property type="entry name" value="FTHF_cligase"/>
    <property type="match status" value="1"/>
</dbReference>
<dbReference type="InterPro" id="IPR024185">
    <property type="entry name" value="FTHF_cligase-like_sf"/>
</dbReference>
<protein>
    <recommendedName>
        <fullName evidence="5 7">5-formyltetrahydrofolate cyclo-ligase</fullName>
        <ecNumber evidence="5 7">6.3.3.2</ecNumber>
    </recommendedName>
</protein>
<dbReference type="GO" id="GO:0046872">
    <property type="term" value="F:metal ion binding"/>
    <property type="evidence" value="ECO:0007669"/>
    <property type="project" value="UniProtKB-KW"/>
</dbReference>
<dbReference type="Gene3D" id="3.40.50.10420">
    <property type="entry name" value="NagB/RpiA/CoA transferase-like"/>
    <property type="match status" value="1"/>
</dbReference>
<dbReference type="OrthoDB" id="2015992at2759"/>
<evidence type="ECO:0000313" key="9">
    <source>
        <dbReference type="Proteomes" id="UP000625711"/>
    </source>
</evidence>
<dbReference type="InterPro" id="IPR002698">
    <property type="entry name" value="FTHF_cligase"/>
</dbReference>
<dbReference type="PANTHER" id="PTHR23407:SF1">
    <property type="entry name" value="5-FORMYLTETRAHYDROFOLATE CYCLO-LIGASE"/>
    <property type="match status" value="1"/>
</dbReference>
<evidence type="ECO:0000256" key="6">
    <source>
        <dbReference type="PIRSR" id="PIRSR006806-1"/>
    </source>
</evidence>
<dbReference type="SUPFAM" id="SSF100950">
    <property type="entry name" value="NagB/RpiA/CoA transferase-like"/>
    <property type="match status" value="1"/>
</dbReference>
<dbReference type="GO" id="GO:0005739">
    <property type="term" value="C:mitochondrion"/>
    <property type="evidence" value="ECO:0007669"/>
    <property type="project" value="TreeGrafter"/>
</dbReference>
<keyword evidence="9" id="KW-1185">Reference proteome</keyword>
<dbReference type="GO" id="GO:0009396">
    <property type="term" value="P:folic acid-containing compound biosynthetic process"/>
    <property type="evidence" value="ECO:0007669"/>
    <property type="project" value="TreeGrafter"/>
</dbReference>
<evidence type="ECO:0000256" key="1">
    <source>
        <dbReference type="ARBA" id="ARBA00010638"/>
    </source>
</evidence>
<proteinExistence type="inferred from homology"/>
<organism evidence="8 9">
    <name type="scientific">Rhynchophorus ferrugineus</name>
    <name type="common">Red palm weevil</name>
    <name type="synonym">Curculio ferrugineus</name>
    <dbReference type="NCBI Taxonomy" id="354439"/>
    <lineage>
        <taxon>Eukaryota</taxon>
        <taxon>Metazoa</taxon>
        <taxon>Ecdysozoa</taxon>
        <taxon>Arthropoda</taxon>
        <taxon>Hexapoda</taxon>
        <taxon>Insecta</taxon>
        <taxon>Pterygota</taxon>
        <taxon>Neoptera</taxon>
        <taxon>Endopterygota</taxon>
        <taxon>Coleoptera</taxon>
        <taxon>Polyphaga</taxon>
        <taxon>Cucujiformia</taxon>
        <taxon>Curculionidae</taxon>
        <taxon>Dryophthorinae</taxon>
        <taxon>Rhynchophorus</taxon>
    </lineage>
</organism>
<evidence type="ECO:0000256" key="2">
    <source>
        <dbReference type="ARBA" id="ARBA00022741"/>
    </source>
</evidence>
<dbReference type="GO" id="GO:0030272">
    <property type="term" value="F:5-formyltetrahydrofolate cyclo-ligase activity"/>
    <property type="evidence" value="ECO:0007669"/>
    <property type="project" value="UniProtKB-EC"/>
</dbReference>
<dbReference type="GO" id="GO:0035999">
    <property type="term" value="P:tetrahydrofolate interconversion"/>
    <property type="evidence" value="ECO:0007669"/>
    <property type="project" value="TreeGrafter"/>
</dbReference>
<accession>A0A834IRX3</accession>
<evidence type="ECO:0000256" key="3">
    <source>
        <dbReference type="ARBA" id="ARBA00022840"/>
    </source>
</evidence>
<dbReference type="Pfam" id="PF01812">
    <property type="entry name" value="5-FTHF_cyc-lig"/>
    <property type="match status" value="1"/>
</dbReference>
<evidence type="ECO:0000256" key="7">
    <source>
        <dbReference type="RuleBase" id="RU361279"/>
    </source>
</evidence>